<dbReference type="PANTHER" id="PTHR43280">
    <property type="entry name" value="ARAC-FAMILY TRANSCRIPTIONAL REGULATOR"/>
    <property type="match status" value="1"/>
</dbReference>
<dbReference type="PANTHER" id="PTHR43280:SF32">
    <property type="entry name" value="TRANSCRIPTIONAL REGULATORY PROTEIN"/>
    <property type="match status" value="1"/>
</dbReference>
<gene>
    <name evidence="5" type="ORF">HNQ88_001003</name>
</gene>
<dbReference type="GO" id="GO:0043565">
    <property type="term" value="F:sequence-specific DNA binding"/>
    <property type="evidence" value="ECO:0007669"/>
    <property type="project" value="InterPro"/>
</dbReference>
<dbReference type="Pfam" id="PF02311">
    <property type="entry name" value="AraC_binding"/>
    <property type="match status" value="1"/>
</dbReference>
<sequence length="283" mass="33392">MTRSKELFVDKSMHFELKNLNVIDMYESNTSENYLLVWIRKGKARLDVDDKNFLLQKGSLFLLYPDQFWKLIGDQNDSIEGVLLEFASDLVAENKFFKLEEQYKLILIKEFPVVHVEEKWQVRLTDIFEWLTEEYESSSYDIELIKYKLILVLHIYKRAFENREALPELNSVAMRFSKLVGDHFMNNHSVKFYADALSISSKQLNLILKESYGRTTQEMIHNRLVYEAKRNLIYSDVSIKEIAFSLGFQDASYFNRFFKKLVKCTPLEYRIESSGFKSTIVGA</sequence>
<keyword evidence="2 5" id="KW-0238">DNA-binding</keyword>
<reference evidence="5" key="1">
    <citation type="submission" date="2023-07" db="EMBL/GenBank/DDBJ databases">
        <title>Genomic Encyclopedia of Type Strains, Phase IV (KMG-IV): sequencing the most valuable type-strain genomes for metagenomic binning, comparative biology and taxonomic classification.</title>
        <authorList>
            <person name="Goeker M."/>
        </authorList>
    </citation>
    <scope>NUCLEOTIDE SEQUENCE</scope>
    <source>
        <strain evidence="5">DSM 26174</strain>
    </source>
</reference>
<dbReference type="InterPro" id="IPR003313">
    <property type="entry name" value="AraC-bd"/>
</dbReference>
<dbReference type="InterPro" id="IPR037923">
    <property type="entry name" value="HTH-like"/>
</dbReference>
<keyword evidence="3" id="KW-0804">Transcription</keyword>
<accession>A0AAE3XKD4</accession>
<evidence type="ECO:0000259" key="4">
    <source>
        <dbReference type="PROSITE" id="PS01124"/>
    </source>
</evidence>
<dbReference type="InterPro" id="IPR009057">
    <property type="entry name" value="Homeodomain-like_sf"/>
</dbReference>
<protein>
    <submittedName>
        <fullName evidence="5">AraC-like DNA-binding protein</fullName>
    </submittedName>
</protein>
<keyword evidence="1" id="KW-0805">Transcription regulation</keyword>
<evidence type="ECO:0000313" key="6">
    <source>
        <dbReference type="Proteomes" id="UP001185092"/>
    </source>
</evidence>
<organism evidence="5 6">
    <name type="scientific">Aureibacter tunicatorum</name>
    <dbReference type="NCBI Taxonomy" id="866807"/>
    <lineage>
        <taxon>Bacteria</taxon>
        <taxon>Pseudomonadati</taxon>
        <taxon>Bacteroidota</taxon>
        <taxon>Cytophagia</taxon>
        <taxon>Cytophagales</taxon>
        <taxon>Persicobacteraceae</taxon>
        <taxon>Aureibacter</taxon>
    </lineage>
</organism>
<evidence type="ECO:0000256" key="3">
    <source>
        <dbReference type="ARBA" id="ARBA00023163"/>
    </source>
</evidence>
<dbReference type="InterPro" id="IPR020449">
    <property type="entry name" value="Tscrpt_reg_AraC-type_HTH"/>
</dbReference>
<evidence type="ECO:0000256" key="1">
    <source>
        <dbReference type="ARBA" id="ARBA00023015"/>
    </source>
</evidence>
<dbReference type="InterPro" id="IPR018060">
    <property type="entry name" value="HTH_AraC"/>
</dbReference>
<dbReference type="Pfam" id="PF12833">
    <property type="entry name" value="HTH_18"/>
    <property type="match status" value="1"/>
</dbReference>
<evidence type="ECO:0000256" key="2">
    <source>
        <dbReference type="ARBA" id="ARBA00023125"/>
    </source>
</evidence>
<dbReference type="GO" id="GO:0003700">
    <property type="term" value="F:DNA-binding transcription factor activity"/>
    <property type="evidence" value="ECO:0007669"/>
    <property type="project" value="InterPro"/>
</dbReference>
<keyword evidence="6" id="KW-1185">Reference proteome</keyword>
<dbReference type="Gene3D" id="1.10.10.60">
    <property type="entry name" value="Homeodomain-like"/>
    <property type="match status" value="1"/>
</dbReference>
<name>A0AAE3XKD4_9BACT</name>
<evidence type="ECO:0000313" key="5">
    <source>
        <dbReference type="EMBL" id="MDR6238027.1"/>
    </source>
</evidence>
<dbReference type="SUPFAM" id="SSF51215">
    <property type="entry name" value="Regulatory protein AraC"/>
    <property type="match status" value="1"/>
</dbReference>
<dbReference type="EMBL" id="JAVDQD010000001">
    <property type="protein sequence ID" value="MDR6238027.1"/>
    <property type="molecule type" value="Genomic_DNA"/>
</dbReference>
<comment type="caution">
    <text evidence="5">The sequence shown here is derived from an EMBL/GenBank/DDBJ whole genome shotgun (WGS) entry which is preliminary data.</text>
</comment>
<dbReference type="SUPFAM" id="SSF46689">
    <property type="entry name" value="Homeodomain-like"/>
    <property type="match status" value="1"/>
</dbReference>
<dbReference type="Proteomes" id="UP001185092">
    <property type="component" value="Unassembled WGS sequence"/>
</dbReference>
<dbReference type="PROSITE" id="PS01124">
    <property type="entry name" value="HTH_ARAC_FAMILY_2"/>
    <property type="match status" value="1"/>
</dbReference>
<dbReference type="RefSeq" id="WP_309937498.1">
    <property type="nucleotide sequence ID" value="NZ_AP025305.1"/>
</dbReference>
<dbReference type="AlphaFoldDB" id="A0AAE3XKD4"/>
<proteinExistence type="predicted"/>
<dbReference type="PRINTS" id="PR00032">
    <property type="entry name" value="HTHARAC"/>
</dbReference>
<dbReference type="SMART" id="SM00342">
    <property type="entry name" value="HTH_ARAC"/>
    <property type="match status" value="1"/>
</dbReference>
<feature type="domain" description="HTH araC/xylS-type" evidence="4">
    <location>
        <begin position="174"/>
        <end position="272"/>
    </location>
</feature>